<dbReference type="Proteomes" id="UP000266673">
    <property type="component" value="Unassembled WGS sequence"/>
</dbReference>
<dbReference type="OrthoDB" id="2480024at2759"/>
<evidence type="ECO:0008006" key="3">
    <source>
        <dbReference type="Google" id="ProtNLM"/>
    </source>
</evidence>
<evidence type="ECO:0000313" key="1">
    <source>
        <dbReference type="EMBL" id="RIB00510.1"/>
    </source>
</evidence>
<reference evidence="1 2" key="1">
    <citation type="submission" date="2018-06" db="EMBL/GenBank/DDBJ databases">
        <title>Comparative genomics reveals the genomic features of Rhizophagus irregularis, R. cerebriforme, R. diaphanum and Gigaspora rosea, and their symbiotic lifestyle signature.</title>
        <authorList>
            <person name="Morin E."/>
            <person name="San Clemente H."/>
            <person name="Chen E.C.H."/>
            <person name="De La Providencia I."/>
            <person name="Hainaut M."/>
            <person name="Kuo A."/>
            <person name="Kohler A."/>
            <person name="Murat C."/>
            <person name="Tang N."/>
            <person name="Roy S."/>
            <person name="Loubradou J."/>
            <person name="Henrissat B."/>
            <person name="Grigoriev I.V."/>
            <person name="Corradi N."/>
            <person name="Roux C."/>
            <person name="Martin F.M."/>
        </authorList>
    </citation>
    <scope>NUCLEOTIDE SEQUENCE [LARGE SCALE GENOMIC DNA]</scope>
    <source>
        <strain evidence="1 2">DAOM 194757</strain>
    </source>
</reference>
<dbReference type="STRING" id="44941.A0A397TR95"/>
<proteinExistence type="predicted"/>
<gene>
    <name evidence="1" type="ORF">C2G38_2234069</name>
</gene>
<dbReference type="AlphaFoldDB" id="A0A397TR95"/>
<protein>
    <recommendedName>
        <fullName evidence="3">Reverse transcriptase domain-containing protein</fullName>
    </recommendedName>
</protein>
<comment type="caution">
    <text evidence="1">The sequence shown here is derived from an EMBL/GenBank/DDBJ whole genome shotgun (WGS) entry which is preliminary data.</text>
</comment>
<sequence length="621" mass="70683">MTSHRLFRSCPTDSSYKIINISTQLERIFPIPKNNNFDSNLNITCPISLITNKLKQVFLQYPILSLYNYVALPRNSTSIPIHILNNLIEDANYNYKEIWLLLQDMSKAYDSVNSTLEHALTCLLLPTNIVNTLLNILTNQQNNIITNLGLIQLYQVQNGKIRTLPGIDITKMADVEHLVSLVGIMVSLAAVKPGHYAHSCMLQVPERENKNVNRKYKQKEKKMVNDTYLDSSVKNIRLMKFAEKDDQKKRVVSVVIKDKAVQAKSTKFKPISVKTNKQKGIRVDAEKNEHKTFVHHQKSFNTSDPDGIGGKIEKHKASDCYLKSDKESGNHRDEVVTDKSKASYYYTGNIKDAVRTDNVGCCYQHGNEIKKDEDKVFIYHQRFVDLSNANRTYKDGHCDINRKTNVLVNTINDEMRQTNDEQFECLPEYEKNSSDGGANGLREDRRAVIMDDPEHNLKFDENGVKLDDDNEGEVANRRIEIEFDSIVEDVDDNNETLGKDGYEFPVKQRTRQYIIGNSSTERNDLSNCCENGIGGIMFVGNDNIKGYSNNASNCDHEFADNGKVDGMIDDEHQNDKPIVLMEAPLEVVTKMVTLMEGLVEMLRNWGKLNSADEFKVNDENG</sequence>
<dbReference type="EMBL" id="QKWP01004083">
    <property type="protein sequence ID" value="RIB00510.1"/>
    <property type="molecule type" value="Genomic_DNA"/>
</dbReference>
<evidence type="ECO:0000313" key="2">
    <source>
        <dbReference type="Proteomes" id="UP000266673"/>
    </source>
</evidence>
<accession>A0A397TR95</accession>
<keyword evidence="2" id="KW-1185">Reference proteome</keyword>
<organism evidence="1 2">
    <name type="scientific">Gigaspora rosea</name>
    <dbReference type="NCBI Taxonomy" id="44941"/>
    <lineage>
        <taxon>Eukaryota</taxon>
        <taxon>Fungi</taxon>
        <taxon>Fungi incertae sedis</taxon>
        <taxon>Mucoromycota</taxon>
        <taxon>Glomeromycotina</taxon>
        <taxon>Glomeromycetes</taxon>
        <taxon>Diversisporales</taxon>
        <taxon>Gigasporaceae</taxon>
        <taxon>Gigaspora</taxon>
    </lineage>
</organism>
<name>A0A397TR95_9GLOM</name>